<keyword evidence="1" id="KW-1133">Transmembrane helix</keyword>
<organism evidence="2">
    <name type="scientific">Ignavibacterium album</name>
    <dbReference type="NCBI Taxonomy" id="591197"/>
    <lineage>
        <taxon>Bacteria</taxon>
        <taxon>Pseudomonadati</taxon>
        <taxon>Ignavibacteriota</taxon>
        <taxon>Ignavibacteria</taxon>
        <taxon>Ignavibacteriales</taxon>
        <taxon>Ignavibacteriaceae</taxon>
        <taxon>Ignavibacterium</taxon>
    </lineage>
</organism>
<evidence type="ECO:0008006" key="3">
    <source>
        <dbReference type="Google" id="ProtNLM"/>
    </source>
</evidence>
<reference evidence="2" key="1">
    <citation type="journal article" date="2020" name="mSystems">
        <title>Genome- and Community-Level Interaction Insights into Carbon Utilization and Element Cycling Functions of Hydrothermarchaeota in Hydrothermal Sediment.</title>
        <authorList>
            <person name="Zhou Z."/>
            <person name="Liu Y."/>
            <person name="Xu W."/>
            <person name="Pan J."/>
            <person name="Luo Z.H."/>
            <person name="Li M."/>
        </authorList>
    </citation>
    <scope>NUCLEOTIDE SEQUENCE [LARGE SCALE GENOMIC DNA]</scope>
    <source>
        <strain evidence="2">SpSt-479</strain>
    </source>
</reference>
<evidence type="ECO:0000256" key="1">
    <source>
        <dbReference type="SAM" id="Phobius"/>
    </source>
</evidence>
<keyword evidence="1" id="KW-0472">Membrane</keyword>
<feature type="transmembrane region" description="Helical" evidence="1">
    <location>
        <begin position="40"/>
        <end position="63"/>
    </location>
</feature>
<feature type="transmembrane region" description="Helical" evidence="1">
    <location>
        <begin position="12"/>
        <end position="34"/>
    </location>
</feature>
<sequence length="166" mass="19552">MEIFKYPFVIRLIYRYGNIIITLLMILNLIPLFLNVDSNAILLIPIIISLLIIYFTNKFYFLLYKTFPFRISADDEKLICTDFMFRKKEVIIYYKNIKSIEGGIFEGRLSGMMKVCDSETGICITFSHRIKNSTKLIALILSRIDKKLYDEKIKAIQKVSQQIRKK</sequence>
<accession>A0A7V2ZMX6</accession>
<name>A0A7V2ZMX6_9BACT</name>
<gene>
    <name evidence="2" type="ORF">ENS31_14635</name>
</gene>
<dbReference type="EMBL" id="DSUJ01000011">
    <property type="protein sequence ID" value="HFI92753.1"/>
    <property type="molecule type" value="Genomic_DNA"/>
</dbReference>
<evidence type="ECO:0000313" key="2">
    <source>
        <dbReference type="EMBL" id="HFI92753.1"/>
    </source>
</evidence>
<comment type="caution">
    <text evidence="2">The sequence shown here is derived from an EMBL/GenBank/DDBJ whole genome shotgun (WGS) entry which is preliminary data.</text>
</comment>
<dbReference type="AlphaFoldDB" id="A0A7V2ZMX6"/>
<keyword evidence="1" id="KW-0812">Transmembrane</keyword>
<protein>
    <recommendedName>
        <fullName evidence="3">DUF304 domain-containing protein</fullName>
    </recommendedName>
</protein>
<proteinExistence type="predicted"/>